<gene>
    <name evidence="3" type="ORF">CR513_42658</name>
</gene>
<name>A0A371FG13_MUCPR</name>
<dbReference type="PANTHER" id="PTHR33223">
    <property type="entry name" value="CCHC-TYPE DOMAIN-CONTAINING PROTEIN"/>
    <property type="match status" value="1"/>
</dbReference>
<organism evidence="3 4">
    <name type="scientific">Mucuna pruriens</name>
    <name type="common">Velvet bean</name>
    <name type="synonym">Dolichos pruriens</name>
    <dbReference type="NCBI Taxonomy" id="157652"/>
    <lineage>
        <taxon>Eukaryota</taxon>
        <taxon>Viridiplantae</taxon>
        <taxon>Streptophyta</taxon>
        <taxon>Embryophyta</taxon>
        <taxon>Tracheophyta</taxon>
        <taxon>Spermatophyta</taxon>
        <taxon>Magnoliopsida</taxon>
        <taxon>eudicotyledons</taxon>
        <taxon>Gunneridae</taxon>
        <taxon>Pentapetalae</taxon>
        <taxon>rosids</taxon>
        <taxon>fabids</taxon>
        <taxon>Fabales</taxon>
        <taxon>Fabaceae</taxon>
        <taxon>Papilionoideae</taxon>
        <taxon>50 kb inversion clade</taxon>
        <taxon>NPAAA clade</taxon>
        <taxon>indigoferoid/millettioid clade</taxon>
        <taxon>Phaseoleae</taxon>
        <taxon>Mucuna</taxon>
    </lineage>
</organism>
<sequence>MMKIVDLLTKGLTTNAQSTPYYPPGYTPLQNPLSGIPLDKSKPGRTWTGTGNWNTRTTSRCAIVDWSKRPNRHDHGNSKKARRSQEDMVWRFLEERLRVIEGIDRYGLDAVDPCLVLDVVLLVDFKTPAFDKYKGISCPRIHLAMYCRKIATHVHEDKILVHCFQDSLFGAALSWYVNLERGHIRTWKDLVEAFLKQYKYNEDIAPNRSRLQNMTKRDYTPKNDRSGRPSPTLTN</sequence>
<reference evidence="3" key="1">
    <citation type="submission" date="2018-05" db="EMBL/GenBank/DDBJ databases">
        <title>Draft genome of Mucuna pruriens seed.</title>
        <authorList>
            <person name="Nnadi N.E."/>
            <person name="Vos R."/>
            <person name="Hasami M.H."/>
            <person name="Devisetty U.K."/>
            <person name="Aguiy J.C."/>
        </authorList>
    </citation>
    <scope>NUCLEOTIDE SEQUENCE [LARGE SCALE GENOMIC DNA]</scope>
    <source>
        <strain evidence="3">JCA_2017</strain>
    </source>
</reference>
<evidence type="ECO:0000313" key="3">
    <source>
        <dbReference type="EMBL" id="RDX77242.1"/>
    </source>
</evidence>
<dbReference type="EMBL" id="QJKJ01009235">
    <property type="protein sequence ID" value="RDX77242.1"/>
    <property type="molecule type" value="Genomic_DNA"/>
</dbReference>
<feature type="non-terminal residue" evidence="3">
    <location>
        <position position="1"/>
    </location>
</feature>
<dbReference type="Pfam" id="PF03732">
    <property type="entry name" value="Retrotrans_gag"/>
    <property type="match status" value="1"/>
</dbReference>
<dbReference type="PANTHER" id="PTHR33223:SF8">
    <property type="entry name" value="OS04G0172440 PROTEIN"/>
    <property type="match status" value="1"/>
</dbReference>
<feature type="region of interest" description="Disordered" evidence="1">
    <location>
        <begin position="211"/>
        <end position="235"/>
    </location>
</feature>
<feature type="domain" description="Retrotransposon gag" evidence="2">
    <location>
        <begin position="167"/>
        <end position="216"/>
    </location>
</feature>
<accession>A0A371FG13</accession>
<comment type="caution">
    <text evidence="3">The sequence shown here is derived from an EMBL/GenBank/DDBJ whole genome shotgun (WGS) entry which is preliminary data.</text>
</comment>
<keyword evidence="4" id="KW-1185">Reference proteome</keyword>
<protein>
    <recommendedName>
        <fullName evidence="2">Retrotransposon gag domain-containing protein</fullName>
    </recommendedName>
</protein>
<dbReference type="AlphaFoldDB" id="A0A371FG13"/>
<evidence type="ECO:0000256" key="1">
    <source>
        <dbReference type="SAM" id="MobiDB-lite"/>
    </source>
</evidence>
<evidence type="ECO:0000259" key="2">
    <source>
        <dbReference type="Pfam" id="PF03732"/>
    </source>
</evidence>
<proteinExistence type="predicted"/>
<dbReference type="Proteomes" id="UP000257109">
    <property type="component" value="Unassembled WGS sequence"/>
</dbReference>
<evidence type="ECO:0000313" key="4">
    <source>
        <dbReference type="Proteomes" id="UP000257109"/>
    </source>
</evidence>
<dbReference type="InterPro" id="IPR005162">
    <property type="entry name" value="Retrotrans_gag_dom"/>
</dbReference>
<feature type="compositionally biased region" description="Basic and acidic residues" evidence="1">
    <location>
        <begin position="215"/>
        <end position="227"/>
    </location>
</feature>